<feature type="compositionally biased region" description="Polar residues" evidence="1">
    <location>
        <begin position="43"/>
        <end position="66"/>
    </location>
</feature>
<proteinExistence type="predicted"/>
<organism evidence="2 3">
    <name type="scientific">Pholiota conissans</name>
    <dbReference type="NCBI Taxonomy" id="109636"/>
    <lineage>
        <taxon>Eukaryota</taxon>
        <taxon>Fungi</taxon>
        <taxon>Dikarya</taxon>
        <taxon>Basidiomycota</taxon>
        <taxon>Agaricomycotina</taxon>
        <taxon>Agaricomycetes</taxon>
        <taxon>Agaricomycetidae</taxon>
        <taxon>Agaricales</taxon>
        <taxon>Agaricineae</taxon>
        <taxon>Strophariaceae</taxon>
        <taxon>Pholiota</taxon>
    </lineage>
</organism>
<gene>
    <name evidence="2" type="ORF">BDN70DRAFT_936029</name>
</gene>
<reference evidence="2" key="1">
    <citation type="submission" date="2020-11" db="EMBL/GenBank/DDBJ databases">
        <authorList>
            <consortium name="DOE Joint Genome Institute"/>
            <person name="Ahrendt S."/>
            <person name="Riley R."/>
            <person name="Andreopoulos W."/>
            <person name="Labutti K."/>
            <person name="Pangilinan J."/>
            <person name="Ruiz-Duenas F.J."/>
            <person name="Barrasa J.M."/>
            <person name="Sanchez-Garcia M."/>
            <person name="Camarero S."/>
            <person name="Miyauchi S."/>
            <person name="Serrano A."/>
            <person name="Linde D."/>
            <person name="Babiker R."/>
            <person name="Drula E."/>
            <person name="Ayuso-Fernandez I."/>
            <person name="Pacheco R."/>
            <person name="Padilla G."/>
            <person name="Ferreira P."/>
            <person name="Barriuso J."/>
            <person name="Kellner H."/>
            <person name="Castanera R."/>
            <person name="Alfaro M."/>
            <person name="Ramirez L."/>
            <person name="Pisabarro A.G."/>
            <person name="Kuo A."/>
            <person name="Tritt A."/>
            <person name="Lipzen A."/>
            <person name="He G."/>
            <person name="Yan M."/>
            <person name="Ng V."/>
            <person name="Cullen D."/>
            <person name="Martin F."/>
            <person name="Rosso M.-N."/>
            <person name="Henrissat B."/>
            <person name="Hibbett D."/>
            <person name="Martinez A.T."/>
            <person name="Grigoriev I.V."/>
        </authorList>
    </citation>
    <scope>NUCLEOTIDE SEQUENCE</scope>
    <source>
        <strain evidence="2">CIRM-BRFM 674</strain>
    </source>
</reference>
<comment type="caution">
    <text evidence="2">The sequence shown here is derived from an EMBL/GenBank/DDBJ whole genome shotgun (WGS) entry which is preliminary data.</text>
</comment>
<dbReference type="OrthoDB" id="10639855at2759"/>
<evidence type="ECO:0000313" key="3">
    <source>
        <dbReference type="Proteomes" id="UP000807469"/>
    </source>
</evidence>
<protein>
    <submittedName>
        <fullName evidence="2">Uncharacterized protein</fullName>
    </submittedName>
</protein>
<dbReference type="EMBL" id="MU155340">
    <property type="protein sequence ID" value="KAF9475262.1"/>
    <property type="molecule type" value="Genomic_DNA"/>
</dbReference>
<feature type="region of interest" description="Disordered" evidence="1">
    <location>
        <begin position="40"/>
        <end position="105"/>
    </location>
</feature>
<dbReference type="Proteomes" id="UP000807469">
    <property type="component" value="Unassembled WGS sequence"/>
</dbReference>
<keyword evidence="3" id="KW-1185">Reference proteome</keyword>
<accession>A0A9P5YT07</accession>
<name>A0A9P5YT07_9AGAR</name>
<evidence type="ECO:0000256" key="1">
    <source>
        <dbReference type="SAM" id="MobiDB-lite"/>
    </source>
</evidence>
<dbReference type="AlphaFoldDB" id="A0A9P5YT07"/>
<evidence type="ECO:0000313" key="2">
    <source>
        <dbReference type="EMBL" id="KAF9475262.1"/>
    </source>
</evidence>
<sequence>MARKKPDTTQPKSKYSEYDFDDMYHFPDIRIAEERDCDFESPVDQNLAPTRTQWPRNKSRYTNLPSTLKDDEEYNMKHPGSSKKRDRSASPPLTARKASKKMCVTKSESADYIEEGFRRITESIEKLIREAREDRHAHTEVMKELLYKLSQ</sequence>